<gene>
    <name evidence="2" type="ORF">SDRG_07154</name>
</gene>
<dbReference type="Proteomes" id="UP000030762">
    <property type="component" value="Unassembled WGS sequence"/>
</dbReference>
<protein>
    <submittedName>
        <fullName evidence="2">Uncharacterized protein</fullName>
    </submittedName>
</protein>
<keyword evidence="1" id="KW-0472">Membrane</keyword>
<dbReference type="InParanoid" id="T0QC40"/>
<reference evidence="2 3" key="1">
    <citation type="submission" date="2012-04" db="EMBL/GenBank/DDBJ databases">
        <title>The Genome Sequence of Saprolegnia declina VS20.</title>
        <authorList>
            <consortium name="The Broad Institute Genome Sequencing Platform"/>
            <person name="Russ C."/>
            <person name="Nusbaum C."/>
            <person name="Tyler B."/>
            <person name="van West P."/>
            <person name="Dieguez-Uribeondo J."/>
            <person name="de Bruijn I."/>
            <person name="Tripathy S."/>
            <person name="Jiang R."/>
            <person name="Young S.K."/>
            <person name="Zeng Q."/>
            <person name="Gargeya S."/>
            <person name="Fitzgerald M."/>
            <person name="Haas B."/>
            <person name="Abouelleil A."/>
            <person name="Alvarado L."/>
            <person name="Arachchi H.M."/>
            <person name="Berlin A."/>
            <person name="Chapman S.B."/>
            <person name="Goldberg J."/>
            <person name="Griggs A."/>
            <person name="Gujja S."/>
            <person name="Hansen M."/>
            <person name="Howarth C."/>
            <person name="Imamovic A."/>
            <person name="Larimer J."/>
            <person name="McCowen C."/>
            <person name="Montmayeur A."/>
            <person name="Murphy C."/>
            <person name="Neiman D."/>
            <person name="Pearson M."/>
            <person name="Priest M."/>
            <person name="Roberts A."/>
            <person name="Saif S."/>
            <person name="Shea T."/>
            <person name="Sisk P."/>
            <person name="Sykes S."/>
            <person name="Wortman J."/>
            <person name="Nusbaum C."/>
            <person name="Birren B."/>
        </authorList>
    </citation>
    <scope>NUCLEOTIDE SEQUENCE [LARGE SCALE GENOMIC DNA]</scope>
    <source>
        <strain evidence="2 3">VS20</strain>
    </source>
</reference>
<accession>T0QC40</accession>
<evidence type="ECO:0000313" key="3">
    <source>
        <dbReference type="Proteomes" id="UP000030762"/>
    </source>
</evidence>
<dbReference type="EMBL" id="JH767151">
    <property type="protein sequence ID" value="EQC35444.1"/>
    <property type="molecule type" value="Genomic_DNA"/>
</dbReference>
<name>T0QC40_SAPDV</name>
<evidence type="ECO:0000256" key="1">
    <source>
        <dbReference type="SAM" id="Phobius"/>
    </source>
</evidence>
<dbReference type="OrthoDB" id="79627at2759"/>
<organism evidence="2 3">
    <name type="scientific">Saprolegnia diclina (strain VS20)</name>
    <dbReference type="NCBI Taxonomy" id="1156394"/>
    <lineage>
        <taxon>Eukaryota</taxon>
        <taxon>Sar</taxon>
        <taxon>Stramenopiles</taxon>
        <taxon>Oomycota</taxon>
        <taxon>Saprolegniomycetes</taxon>
        <taxon>Saprolegniales</taxon>
        <taxon>Saprolegniaceae</taxon>
        <taxon>Saprolegnia</taxon>
    </lineage>
</organism>
<keyword evidence="1" id="KW-0812">Transmembrane</keyword>
<sequence length="117" mass="13270">MPPGDWSYEIVLGDPMAIVLMDAWVVSLYYLDIWVNVTDFGVATMQMQVWFAYWGLCLVSHVLKRWRKEHCFSEVDSTLLAVAVTVCSPILVFMLEHIENCAGCTKASSTASCPRRF</sequence>
<dbReference type="AlphaFoldDB" id="T0QC40"/>
<dbReference type="VEuPathDB" id="FungiDB:SDRG_07154"/>
<keyword evidence="1" id="KW-1133">Transmembrane helix</keyword>
<dbReference type="GeneID" id="19947881"/>
<feature type="transmembrane region" description="Helical" evidence="1">
    <location>
        <begin position="12"/>
        <end position="31"/>
    </location>
</feature>
<proteinExistence type="predicted"/>
<keyword evidence="3" id="KW-1185">Reference proteome</keyword>
<evidence type="ECO:0000313" key="2">
    <source>
        <dbReference type="EMBL" id="EQC35444.1"/>
    </source>
</evidence>
<dbReference type="RefSeq" id="XP_008611194.1">
    <property type="nucleotide sequence ID" value="XM_008612972.1"/>
</dbReference>